<protein>
    <recommendedName>
        <fullName evidence="4">CTNNB1 binding N-teminal domain-containing protein</fullName>
    </recommendedName>
</protein>
<proteinExistence type="predicted"/>
<evidence type="ECO:0008006" key="4">
    <source>
        <dbReference type="Google" id="ProtNLM"/>
    </source>
</evidence>
<name>A0AAV4FG20_9GAST</name>
<gene>
    <name evidence="2" type="ORF">ElyMa_002112500</name>
</gene>
<evidence type="ECO:0000256" key="1">
    <source>
        <dbReference type="SAM" id="MobiDB-lite"/>
    </source>
</evidence>
<dbReference type="Proteomes" id="UP000762676">
    <property type="component" value="Unassembled WGS sequence"/>
</dbReference>
<evidence type="ECO:0000313" key="2">
    <source>
        <dbReference type="EMBL" id="GFR72352.1"/>
    </source>
</evidence>
<dbReference type="EMBL" id="BMAT01004363">
    <property type="protein sequence ID" value="GFR72352.1"/>
    <property type="molecule type" value="Genomic_DNA"/>
</dbReference>
<feature type="region of interest" description="Disordered" evidence="1">
    <location>
        <begin position="1"/>
        <end position="20"/>
    </location>
</feature>
<organism evidence="2 3">
    <name type="scientific">Elysia marginata</name>
    <dbReference type="NCBI Taxonomy" id="1093978"/>
    <lineage>
        <taxon>Eukaryota</taxon>
        <taxon>Metazoa</taxon>
        <taxon>Spiralia</taxon>
        <taxon>Lophotrochozoa</taxon>
        <taxon>Mollusca</taxon>
        <taxon>Gastropoda</taxon>
        <taxon>Heterobranchia</taxon>
        <taxon>Euthyneura</taxon>
        <taxon>Panpulmonata</taxon>
        <taxon>Sacoglossa</taxon>
        <taxon>Placobranchoidea</taxon>
        <taxon>Plakobranchidae</taxon>
        <taxon>Elysia</taxon>
    </lineage>
</organism>
<reference evidence="2 3" key="1">
    <citation type="journal article" date="2021" name="Elife">
        <title>Chloroplast acquisition without the gene transfer in kleptoplastic sea slugs, Plakobranchus ocellatus.</title>
        <authorList>
            <person name="Maeda T."/>
            <person name="Takahashi S."/>
            <person name="Yoshida T."/>
            <person name="Shimamura S."/>
            <person name="Takaki Y."/>
            <person name="Nagai Y."/>
            <person name="Toyoda A."/>
            <person name="Suzuki Y."/>
            <person name="Arimoto A."/>
            <person name="Ishii H."/>
            <person name="Satoh N."/>
            <person name="Nishiyama T."/>
            <person name="Hasebe M."/>
            <person name="Maruyama T."/>
            <person name="Minagawa J."/>
            <person name="Obokata J."/>
            <person name="Shigenobu S."/>
        </authorList>
    </citation>
    <scope>NUCLEOTIDE SEQUENCE [LARGE SCALE GENOMIC DNA]</scope>
</reference>
<sequence length="113" mass="12535">MAKGVLDLDMPQTIDSDLEQSEEIEPEVLLGIEGEVDDVGGEDQVLEGQGGLTDCLRLSRQGQRTLPMYTYLMKVTMISQIPAQAALQQTAVYSSHLKMSALYVRCAWMIQDK</sequence>
<comment type="caution">
    <text evidence="2">The sequence shown here is derived from an EMBL/GenBank/DDBJ whole genome shotgun (WGS) entry which is preliminary data.</text>
</comment>
<keyword evidence="3" id="KW-1185">Reference proteome</keyword>
<accession>A0AAV4FG20</accession>
<evidence type="ECO:0000313" key="3">
    <source>
        <dbReference type="Proteomes" id="UP000762676"/>
    </source>
</evidence>
<dbReference type="AlphaFoldDB" id="A0AAV4FG20"/>